<dbReference type="SUPFAM" id="SSF52821">
    <property type="entry name" value="Rhodanese/Cell cycle control phosphatase"/>
    <property type="match status" value="2"/>
</dbReference>
<dbReference type="GO" id="GO:0005737">
    <property type="term" value="C:cytoplasm"/>
    <property type="evidence" value="ECO:0007669"/>
    <property type="project" value="UniProtKB-SubCell"/>
</dbReference>
<protein>
    <recommendedName>
        <fullName evidence="7">3-mercaptopyruvate sulfurtransferase</fullName>
        <ecNumber evidence="6">2.8.1.2</ecNumber>
    </recommendedName>
    <alternativeName>
        <fullName evidence="8">Rhodanese-like protein</fullName>
    </alternativeName>
</protein>
<dbReference type="PANTHER" id="PTHR11364">
    <property type="entry name" value="THIOSULFATE SULFERTANSFERASE"/>
    <property type="match status" value="1"/>
</dbReference>
<dbReference type="Pfam" id="PF00581">
    <property type="entry name" value="Rhodanese"/>
    <property type="match status" value="2"/>
</dbReference>
<comment type="subcellular location">
    <subcellularLocation>
        <location evidence="1">Cytoplasm</location>
    </subcellularLocation>
</comment>
<dbReference type="EC" id="2.8.1.2" evidence="6"/>
<dbReference type="PANTHER" id="PTHR11364:SF27">
    <property type="entry name" value="SULFURTRANSFERASE"/>
    <property type="match status" value="1"/>
</dbReference>
<keyword evidence="11" id="KW-1185">Reference proteome</keyword>
<dbReference type="PROSITE" id="PS50206">
    <property type="entry name" value="RHODANESE_3"/>
    <property type="match status" value="2"/>
</dbReference>
<evidence type="ECO:0000256" key="5">
    <source>
        <dbReference type="ARBA" id="ARBA00051793"/>
    </source>
</evidence>
<dbReference type="SMART" id="SM00450">
    <property type="entry name" value="RHOD"/>
    <property type="match status" value="2"/>
</dbReference>
<keyword evidence="2" id="KW-0963">Cytoplasm</keyword>
<dbReference type="RefSeq" id="WP_014286005.1">
    <property type="nucleotide sequence ID" value="NZ_FPBD01000004.1"/>
</dbReference>
<dbReference type="AlphaFoldDB" id="A0A1I7BRV8"/>
<dbReference type="CDD" id="cd01448">
    <property type="entry name" value="TST_Repeat_1"/>
    <property type="match status" value="1"/>
</dbReference>
<reference evidence="11" key="1">
    <citation type="submission" date="2016-10" db="EMBL/GenBank/DDBJ databases">
        <authorList>
            <person name="Varghese N."/>
            <person name="Submissions S."/>
        </authorList>
    </citation>
    <scope>NUCLEOTIDE SEQUENCE [LARGE SCALE GENOMIC DNA]</scope>
    <source>
        <strain evidence="11">DSM 17465</strain>
    </source>
</reference>
<dbReference type="FunFam" id="3.40.250.10:FF:000015">
    <property type="entry name" value="Sulfurtransferase"/>
    <property type="match status" value="1"/>
</dbReference>
<name>A0A1I7BRV8_9HYPH</name>
<organism evidence="10 11">
    <name type="scientific">Pseudovibrio denitrificans</name>
    <dbReference type="NCBI Taxonomy" id="258256"/>
    <lineage>
        <taxon>Bacteria</taxon>
        <taxon>Pseudomonadati</taxon>
        <taxon>Pseudomonadota</taxon>
        <taxon>Alphaproteobacteria</taxon>
        <taxon>Hyphomicrobiales</taxon>
        <taxon>Stappiaceae</taxon>
        <taxon>Pseudovibrio</taxon>
    </lineage>
</organism>
<evidence type="ECO:0000256" key="4">
    <source>
        <dbReference type="ARBA" id="ARBA00022737"/>
    </source>
</evidence>
<dbReference type="FunFam" id="3.40.250.10:FF:000001">
    <property type="entry name" value="Sulfurtransferase"/>
    <property type="match status" value="1"/>
</dbReference>
<evidence type="ECO:0000313" key="10">
    <source>
        <dbReference type="EMBL" id="SFT89902.1"/>
    </source>
</evidence>
<evidence type="ECO:0000256" key="2">
    <source>
        <dbReference type="ARBA" id="ARBA00022490"/>
    </source>
</evidence>
<dbReference type="InterPro" id="IPR001763">
    <property type="entry name" value="Rhodanese-like_dom"/>
</dbReference>
<gene>
    <name evidence="10" type="ORF">SAMN05444141_104235</name>
</gene>
<keyword evidence="3 10" id="KW-0808">Transferase</keyword>
<dbReference type="InterPro" id="IPR036873">
    <property type="entry name" value="Rhodanese-like_dom_sf"/>
</dbReference>
<dbReference type="NCBIfam" id="NF008557">
    <property type="entry name" value="PRK11493.1"/>
    <property type="match status" value="1"/>
</dbReference>
<dbReference type="Proteomes" id="UP000183371">
    <property type="component" value="Unassembled WGS sequence"/>
</dbReference>
<dbReference type="EMBL" id="FPBD01000004">
    <property type="protein sequence ID" value="SFT89902.1"/>
    <property type="molecule type" value="Genomic_DNA"/>
</dbReference>
<evidence type="ECO:0000256" key="8">
    <source>
        <dbReference type="ARBA" id="ARBA00078354"/>
    </source>
</evidence>
<evidence type="ECO:0000259" key="9">
    <source>
        <dbReference type="PROSITE" id="PS50206"/>
    </source>
</evidence>
<evidence type="ECO:0000256" key="3">
    <source>
        <dbReference type="ARBA" id="ARBA00022679"/>
    </source>
</evidence>
<evidence type="ECO:0000256" key="7">
    <source>
        <dbReference type="ARBA" id="ARBA00070833"/>
    </source>
</evidence>
<keyword evidence="4" id="KW-0677">Repeat</keyword>
<dbReference type="CDD" id="cd01449">
    <property type="entry name" value="TST_Repeat_2"/>
    <property type="match status" value="1"/>
</dbReference>
<accession>A0A1I7BRV8</accession>
<evidence type="ECO:0000256" key="1">
    <source>
        <dbReference type="ARBA" id="ARBA00004496"/>
    </source>
</evidence>
<dbReference type="Gene3D" id="3.40.250.10">
    <property type="entry name" value="Rhodanese-like domain"/>
    <property type="match status" value="2"/>
</dbReference>
<comment type="catalytic activity">
    <reaction evidence="5">
        <text>2-oxo-3-sulfanylpropanoate + [thioredoxin]-dithiol = [thioredoxin]-disulfide + hydrogen sulfide + pyruvate + H(+)</text>
        <dbReference type="Rhea" id="RHEA:21740"/>
        <dbReference type="Rhea" id="RHEA-COMP:10698"/>
        <dbReference type="Rhea" id="RHEA-COMP:10700"/>
        <dbReference type="ChEBI" id="CHEBI:15361"/>
        <dbReference type="ChEBI" id="CHEBI:15378"/>
        <dbReference type="ChEBI" id="CHEBI:29919"/>
        <dbReference type="ChEBI" id="CHEBI:29950"/>
        <dbReference type="ChEBI" id="CHEBI:50058"/>
        <dbReference type="ChEBI" id="CHEBI:57678"/>
        <dbReference type="EC" id="2.8.1.2"/>
    </reaction>
    <physiologicalReaction direction="left-to-right" evidence="5">
        <dbReference type="Rhea" id="RHEA:21741"/>
    </physiologicalReaction>
</comment>
<evidence type="ECO:0000256" key="6">
    <source>
        <dbReference type="ARBA" id="ARBA00066832"/>
    </source>
</evidence>
<feature type="domain" description="Rhodanese" evidence="9">
    <location>
        <begin position="17"/>
        <end position="134"/>
    </location>
</feature>
<dbReference type="GO" id="GO:0004792">
    <property type="term" value="F:thiosulfate-cyanide sulfurtransferase activity"/>
    <property type="evidence" value="ECO:0007669"/>
    <property type="project" value="TreeGrafter"/>
</dbReference>
<sequence>MAQDPIVSVSWLKDHLDAPDVVIIDASWYLPAMERNAKKEYEQEHIPGAVFMDIDEVSDQSSPLPHMMPEPHVFSSKMRKMGIGDGQTIVVYDGAGIFSAARVWWMFRAFGVESVFVLDGGLPAWKEEGYPLTDEVPTRLERHFTAMLNHDMVRNLDEVQDALDSSSHLVLDARAPERFKGLAPEPREGVRAGHMPGALNLPFGLLLNEGKLRSKEDLQNIFKQVGVDASTPVITSCGSGVTAAVITLALEQVGFSKNALYDGSWTEWGSSEKTEVISEPA</sequence>
<keyword evidence="10" id="KW-0670">Pyruvate</keyword>
<dbReference type="GO" id="GO:0016784">
    <property type="term" value="F:3-mercaptopyruvate sulfurtransferase activity"/>
    <property type="evidence" value="ECO:0007669"/>
    <property type="project" value="UniProtKB-EC"/>
</dbReference>
<evidence type="ECO:0000313" key="11">
    <source>
        <dbReference type="Proteomes" id="UP000183371"/>
    </source>
</evidence>
<feature type="domain" description="Rhodanese" evidence="9">
    <location>
        <begin position="164"/>
        <end position="277"/>
    </location>
</feature>
<dbReference type="InterPro" id="IPR045078">
    <property type="entry name" value="TST/MPST-like"/>
</dbReference>
<proteinExistence type="predicted"/>